<dbReference type="RefSeq" id="XP_009850687.1">
    <property type="nucleotide sequence ID" value="XM_009852385.1"/>
</dbReference>
<evidence type="ECO:0000256" key="1">
    <source>
        <dbReference type="SAM" id="MobiDB-lite"/>
    </source>
</evidence>
<keyword evidence="3" id="KW-1185">Reference proteome</keyword>
<dbReference type="HOGENOM" id="CLU_2427595_0_0_1"/>
<reference evidence="3" key="1">
    <citation type="journal article" date="2011" name="Genetics">
        <title>Massive changes in genome architecture accompany the transition to self-fertility in the filamentous fungus Neurospora tetrasperma.</title>
        <authorList>
            <person name="Ellison C.E."/>
            <person name="Stajich J.E."/>
            <person name="Jacobson D.J."/>
            <person name="Natvig D.O."/>
            <person name="Lapidus A."/>
            <person name="Foster B."/>
            <person name="Aerts A."/>
            <person name="Riley R."/>
            <person name="Lindquist E.A."/>
            <person name="Grigoriev I.V."/>
            <person name="Taylor J.W."/>
        </authorList>
    </citation>
    <scope>NUCLEOTIDE SEQUENCE [LARGE SCALE GENOMIC DNA]</scope>
    <source>
        <strain evidence="3">FGSC 2508 / P0657</strain>
    </source>
</reference>
<gene>
    <name evidence="2" type="ORF">NEUTE1DRAFT_116872</name>
</gene>
<evidence type="ECO:0000313" key="2">
    <source>
        <dbReference type="EMBL" id="EGO57585.1"/>
    </source>
</evidence>
<accession>F8MLG3</accession>
<dbReference type="GeneID" id="20823147"/>
<dbReference type="Proteomes" id="UP000008065">
    <property type="component" value="Unassembled WGS sequence"/>
</dbReference>
<name>F8MLG3_NEUT8</name>
<dbReference type="KEGG" id="nte:NEUTE1DRAFT116872"/>
<organism evidence="2 3">
    <name type="scientific">Neurospora tetrasperma (strain FGSC 2508 / ATCC MYA-4615 / P0657)</name>
    <dbReference type="NCBI Taxonomy" id="510951"/>
    <lineage>
        <taxon>Eukaryota</taxon>
        <taxon>Fungi</taxon>
        <taxon>Dikarya</taxon>
        <taxon>Ascomycota</taxon>
        <taxon>Pezizomycotina</taxon>
        <taxon>Sordariomycetes</taxon>
        <taxon>Sordariomycetidae</taxon>
        <taxon>Sordariales</taxon>
        <taxon>Sordariaceae</taxon>
        <taxon>Neurospora</taxon>
    </lineage>
</organism>
<dbReference type="AlphaFoldDB" id="F8MLG3"/>
<feature type="region of interest" description="Disordered" evidence="1">
    <location>
        <begin position="72"/>
        <end position="91"/>
    </location>
</feature>
<dbReference type="EMBL" id="GL891304">
    <property type="protein sequence ID" value="EGO57585.1"/>
    <property type="molecule type" value="Genomic_DNA"/>
</dbReference>
<protein>
    <submittedName>
        <fullName evidence="2">Uncharacterized protein</fullName>
    </submittedName>
</protein>
<proteinExistence type="predicted"/>
<dbReference type="VEuPathDB" id="FungiDB:NEUTE1DRAFT_116872"/>
<evidence type="ECO:0000313" key="3">
    <source>
        <dbReference type="Proteomes" id="UP000008065"/>
    </source>
</evidence>
<feature type="compositionally biased region" description="Acidic residues" evidence="1">
    <location>
        <begin position="82"/>
        <end position="91"/>
    </location>
</feature>
<sequence>MLSFPFELHSFFFSYTIPTYYNMAAGRCKDGGDRNWEYFNDVMDESEPINMMMGGRTRRKLIETGRAGYGGTRKGERYAVVEGEEEESDSD</sequence>